<name>A0ABZ2M4Q5_9BACT</name>
<evidence type="ECO:0000256" key="1">
    <source>
        <dbReference type="SAM" id="MobiDB-lite"/>
    </source>
</evidence>
<keyword evidence="4" id="KW-1185">Reference proteome</keyword>
<keyword evidence="2" id="KW-0732">Signal</keyword>
<dbReference type="PANTHER" id="PTHR42924">
    <property type="entry name" value="EXONUCLEASE"/>
    <property type="match status" value="1"/>
</dbReference>
<evidence type="ECO:0000313" key="4">
    <source>
        <dbReference type="Proteomes" id="UP001370348"/>
    </source>
</evidence>
<organism evidence="3 4">
    <name type="scientific">Pendulispora albinea</name>
    <dbReference type="NCBI Taxonomy" id="2741071"/>
    <lineage>
        <taxon>Bacteria</taxon>
        <taxon>Pseudomonadati</taxon>
        <taxon>Myxococcota</taxon>
        <taxon>Myxococcia</taxon>
        <taxon>Myxococcales</taxon>
        <taxon>Sorangiineae</taxon>
        <taxon>Pendulisporaceae</taxon>
        <taxon>Pendulispora</taxon>
    </lineage>
</organism>
<feature type="chain" id="PRO_5047353580" evidence="2">
    <location>
        <begin position="22"/>
        <end position="523"/>
    </location>
</feature>
<feature type="signal peptide" evidence="2">
    <location>
        <begin position="1"/>
        <end position="21"/>
    </location>
</feature>
<reference evidence="3 4" key="1">
    <citation type="submission" date="2021-12" db="EMBL/GenBank/DDBJ databases">
        <title>Discovery of the Pendulisporaceae a myxobacterial family with distinct sporulation behavior and unique specialized metabolism.</title>
        <authorList>
            <person name="Garcia R."/>
            <person name="Popoff A."/>
            <person name="Bader C.D."/>
            <person name="Loehr J."/>
            <person name="Walesch S."/>
            <person name="Walt C."/>
            <person name="Boldt J."/>
            <person name="Bunk B."/>
            <person name="Haeckl F.J.F.P.J."/>
            <person name="Gunesch A.P."/>
            <person name="Birkelbach J."/>
            <person name="Nuebel U."/>
            <person name="Pietschmann T."/>
            <person name="Bach T."/>
            <person name="Mueller R."/>
        </authorList>
    </citation>
    <scope>NUCLEOTIDE SEQUENCE [LARGE SCALE GENOMIC DNA]</scope>
    <source>
        <strain evidence="3 4">MSr11954</strain>
    </source>
</reference>
<evidence type="ECO:0000256" key="2">
    <source>
        <dbReference type="SAM" id="SignalP"/>
    </source>
</evidence>
<protein>
    <submittedName>
        <fullName evidence="3">CehA/McbA family metallohydrolase</fullName>
    </submittedName>
</protein>
<evidence type="ECO:0000313" key="3">
    <source>
        <dbReference type="EMBL" id="WXB18142.1"/>
    </source>
</evidence>
<dbReference type="EMBL" id="CP089984">
    <property type="protein sequence ID" value="WXB18142.1"/>
    <property type="molecule type" value="Genomic_DNA"/>
</dbReference>
<dbReference type="Gene3D" id="3.20.20.140">
    <property type="entry name" value="Metal-dependent hydrolases"/>
    <property type="match status" value="1"/>
</dbReference>
<feature type="region of interest" description="Disordered" evidence="1">
    <location>
        <begin position="31"/>
        <end position="57"/>
    </location>
</feature>
<dbReference type="SUPFAM" id="SSF89550">
    <property type="entry name" value="PHP domain-like"/>
    <property type="match status" value="1"/>
</dbReference>
<feature type="compositionally biased region" description="Low complexity" evidence="1">
    <location>
        <begin position="35"/>
        <end position="52"/>
    </location>
</feature>
<gene>
    <name evidence="3" type="ORF">LZC94_12880</name>
</gene>
<dbReference type="Proteomes" id="UP001370348">
    <property type="component" value="Chromosome"/>
</dbReference>
<proteinExistence type="predicted"/>
<dbReference type="InterPro" id="IPR052018">
    <property type="entry name" value="PHP_domain"/>
</dbReference>
<accession>A0ABZ2M4Q5</accession>
<dbReference type="NCBIfam" id="NF038032">
    <property type="entry name" value="CehA_McbA_metalo"/>
    <property type="match status" value="1"/>
</dbReference>
<sequence>MNGRSRATGPLVAVASLGMVAAILVTTDRAAASPDSGDSAFSNDSSSSNPSNQGVVPEEVRVETGRFEPGAPDWAYVPVDVPAGVREIAVRYTYDKPAPPPGAAGNALDIGIFDADGHDLDDAAGFRGWSGGARDSFTISRGSATPGYLPGPIRPGRWHVILGPYTVAPQGMNWRVEITLRFGDPGPAFVPRYSPSRVPGRGFGWYRGDLHLHTVHSDGKRLPAEVAAGARERKLDFFVSTEHNTTSANAVWGDVAGSDLLIVSGEEVTTRNGHLVAAGIGPNQWIDWRYRAEDAQLARFVGKIHRGGGLAIAAHPYCPFVGCDWKFGYADVDAIELWNGPWTGDDALAVALWDGMLRDYVQRKGPRRWMPAVGSSDAHREPQIIGLPQTVVQARSLSRQGILDGVGAGTSWLAESADVALEMSARAGIFEAGIGERLLAFPHTNIGVEVKVAGVPGTTVRLITDRGEVHAVPVPASGTASFTWRTVAREAAYVRAEVRRPVPTESTPDTLVALSNPIFLGWR</sequence>
<dbReference type="CDD" id="cd07432">
    <property type="entry name" value="PHP_HisPPase"/>
    <property type="match status" value="1"/>
</dbReference>
<dbReference type="PANTHER" id="PTHR42924:SF3">
    <property type="entry name" value="POLYMERASE_HISTIDINOL PHOSPHATASE N-TERMINAL DOMAIN-CONTAINING PROTEIN"/>
    <property type="match status" value="1"/>
</dbReference>
<dbReference type="RefSeq" id="WP_394827784.1">
    <property type="nucleotide sequence ID" value="NZ_CP089984.1"/>
</dbReference>
<dbReference type="InterPro" id="IPR016195">
    <property type="entry name" value="Pol/histidinol_Pase-like"/>
</dbReference>